<sequence>MPAGLYIFHGGSCGVDAGRQWPMPVIVTIASTTALSIAASAATPAAPLISCHLRSRTFIGLPPDLAGARTAIAPRAGCRRQP</sequence>
<accession>A0A0H2XXA5</accession>
<dbReference type="EMBL" id="CP000379">
    <property type="protein sequence ID" value="ABF78873.1"/>
    <property type="molecule type" value="Genomic_DNA"/>
</dbReference>
<dbReference type="AlphaFoldDB" id="A0A0H2XXA5"/>
<name>A0A0H2XXA5_BURO1</name>
<gene>
    <name evidence="1" type="ordered locus">Bcen_3984</name>
</gene>
<proteinExistence type="predicted"/>
<protein>
    <submittedName>
        <fullName evidence="1">Uncharacterized protein</fullName>
    </submittedName>
</protein>
<dbReference type="HOGENOM" id="CLU_2551721_0_0_4"/>
<organism evidence="1">
    <name type="scientific">Burkholderia orbicola (strain AU 1054)</name>
    <dbReference type="NCBI Taxonomy" id="331271"/>
    <lineage>
        <taxon>Bacteria</taxon>
        <taxon>Pseudomonadati</taxon>
        <taxon>Pseudomonadota</taxon>
        <taxon>Betaproteobacteria</taxon>
        <taxon>Burkholderiales</taxon>
        <taxon>Burkholderiaceae</taxon>
        <taxon>Burkholderia</taxon>
        <taxon>Burkholderia cepacia complex</taxon>
        <taxon>Burkholderia orbicola</taxon>
    </lineage>
</organism>
<reference evidence="1" key="1">
    <citation type="submission" date="2006-05" db="EMBL/GenBank/DDBJ databases">
        <title>Complete sequence of chromosome 2 of Burkholderia cenocepacia AU 1054.</title>
        <authorList>
            <consortium name="US DOE Joint Genome Institute"/>
            <person name="Copeland A."/>
            <person name="Lucas S."/>
            <person name="Lapidus A."/>
            <person name="Barry K."/>
            <person name="Detter J.C."/>
            <person name="Glavina del Rio T."/>
            <person name="Hammon N."/>
            <person name="Israni S."/>
            <person name="Dalin E."/>
            <person name="Tice H."/>
            <person name="Pitluck S."/>
            <person name="Chain P."/>
            <person name="Malfatti S."/>
            <person name="Shin M."/>
            <person name="Vergez L."/>
            <person name="Schmutz J."/>
            <person name="Larimer F."/>
            <person name="Land M."/>
            <person name="Hauser L."/>
            <person name="Kyrpides N."/>
            <person name="Lykidis A."/>
            <person name="LiPuma J.J."/>
            <person name="Konstantinidis K."/>
            <person name="Tiedje J.M."/>
            <person name="Richardson P."/>
        </authorList>
    </citation>
    <scope>NUCLEOTIDE SEQUENCE [LARGE SCALE GENOMIC DNA]</scope>
    <source>
        <strain evidence="1">AU 1054</strain>
    </source>
</reference>
<evidence type="ECO:0000313" key="1">
    <source>
        <dbReference type="EMBL" id="ABF78873.1"/>
    </source>
</evidence>